<sequence length="46" mass="5268">MEGRLGRFFYIKKLYFLQVKNLVLIGTLEKCAFRVLLILKSSSACG</sequence>
<dbReference type="PATRIC" id="fig|280505.15.peg.2525"/>
<proteinExistence type="predicted"/>
<evidence type="ECO:0000313" key="1">
    <source>
        <dbReference type="EMBL" id="ALO26813.1"/>
    </source>
</evidence>
<dbReference type="AntiFam" id="ANF00001">
    <property type="entry name" value="Shadow ORF"/>
</dbReference>
<protein>
    <submittedName>
        <fullName evidence="1">Uncharacterized protein</fullName>
    </submittedName>
</protein>
<evidence type="ECO:0000313" key="2">
    <source>
        <dbReference type="Proteomes" id="UP000058857"/>
    </source>
</evidence>
<dbReference type="EMBL" id="CP012029">
    <property type="protein sequence ID" value="ALO26813.1"/>
    <property type="molecule type" value="Genomic_DNA"/>
</dbReference>
<dbReference type="AlphaFoldDB" id="A0A0S2ITM1"/>
<name>A0A0S2ITM1_LEPBO</name>
<organism evidence="1">
    <name type="scientific">Leptospira borgpetersenii serovar Ballum</name>
    <dbReference type="NCBI Taxonomy" id="280505"/>
    <lineage>
        <taxon>Bacteria</taxon>
        <taxon>Pseudomonadati</taxon>
        <taxon>Spirochaetota</taxon>
        <taxon>Spirochaetia</taxon>
        <taxon>Leptospirales</taxon>
        <taxon>Leptospiraceae</taxon>
        <taxon>Leptospira</taxon>
    </lineage>
</organism>
<dbReference type="Proteomes" id="UP000058857">
    <property type="component" value="Chromosome 1"/>
</dbReference>
<gene>
    <name evidence="1" type="ORF">LBBP_02584</name>
</gene>
<reference evidence="1 2" key="1">
    <citation type="journal article" date="2015" name="PLoS Negl. Trop. Dis.">
        <title>Distribution of Plasmids in Distinct Leptospira Pathogenic Species.</title>
        <authorList>
            <person name="Wang Y."/>
            <person name="Zhuang X."/>
            <person name="Zhong Y."/>
            <person name="Zhang C."/>
            <person name="Zhang Y."/>
            <person name="Zeng L."/>
            <person name="Zhu Y."/>
            <person name="He P."/>
            <person name="Dong K."/>
            <person name="Pal U."/>
            <person name="Guo X."/>
            <person name="Qin J."/>
        </authorList>
    </citation>
    <scope>NUCLEOTIDE SEQUENCE [LARGE SCALE GENOMIC DNA]</scope>
    <source>
        <strain evidence="1 2">56604</strain>
    </source>
</reference>
<accession>A0A0S2ITM1</accession>